<evidence type="ECO:0000313" key="1">
    <source>
        <dbReference type="EMBL" id="KAJ7688168.1"/>
    </source>
</evidence>
<keyword evidence="2" id="KW-1185">Reference proteome</keyword>
<protein>
    <submittedName>
        <fullName evidence="1">Uncharacterized protein</fullName>
    </submittedName>
</protein>
<evidence type="ECO:0000313" key="2">
    <source>
        <dbReference type="Proteomes" id="UP001221757"/>
    </source>
</evidence>
<organism evidence="1 2">
    <name type="scientific">Mycena rosella</name>
    <name type="common">Pink bonnet</name>
    <name type="synonym">Agaricus rosellus</name>
    <dbReference type="NCBI Taxonomy" id="1033263"/>
    <lineage>
        <taxon>Eukaryota</taxon>
        <taxon>Fungi</taxon>
        <taxon>Dikarya</taxon>
        <taxon>Basidiomycota</taxon>
        <taxon>Agaricomycotina</taxon>
        <taxon>Agaricomycetes</taxon>
        <taxon>Agaricomycetidae</taxon>
        <taxon>Agaricales</taxon>
        <taxon>Marasmiineae</taxon>
        <taxon>Mycenaceae</taxon>
        <taxon>Mycena</taxon>
    </lineage>
</organism>
<name>A0AAD7GGQ5_MYCRO</name>
<reference evidence="1" key="1">
    <citation type="submission" date="2023-03" db="EMBL/GenBank/DDBJ databases">
        <title>Massive genome expansion in bonnet fungi (Mycena s.s.) driven by repeated elements and novel gene families across ecological guilds.</title>
        <authorList>
            <consortium name="Lawrence Berkeley National Laboratory"/>
            <person name="Harder C.B."/>
            <person name="Miyauchi S."/>
            <person name="Viragh M."/>
            <person name="Kuo A."/>
            <person name="Thoen E."/>
            <person name="Andreopoulos B."/>
            <person name="Lu D."/>
            <person name="Skrede I."/>
            <person name="Drula E."/>
            <person name="Henrissat B."/>
            <person name="Morin E."/>
            <person name="Kohler A."/>
            <person name="Barry K."/>
            <person name="LaButti K."/>
            <person name="Morin E."/>
            <person name="Salamov A."/>
            <person name="Lipzen A."/>
            <person name="Mereny Z."/>
            <person name="Hegedus B."/>
            <person name="Baldrian P."/>
            <person name="Stursova M."/>
            <person name="Weitz H."/>
            <person name="Taylor A."/>
            <person name="Grigoriev I.V."/>
            <person name="Nagy L.G."/>
            <person name="Martin F."/>
            <person name="Kauserud H."/>
        </authorList>
    </citation>
    <scope>NUCLEOTIDE SEQUENCE</scope>
    <source>
        <strain evidence="1">CBHHK067</strain>
    </source>
</reference>
<dbReference type="InterPro" id="IPR017853">
    <property type="entry name" value="GH"/>
</dbReference>
<accession>A0AAD7GGQ5</accession>
<proteinExistence type="predicted"/>
<comment type="caution">
    <text evidence="1">The sequence shown here is derived from an EMBL/GenBank/DDBJ whole genome shotgun (WGS) entry which is preliminary data.</text>
</comment>
<dbReference type="AlphaFoldDB" id="A0AAD7GGQ5"/>
<dbReference type="EMBL" id="JARKIE010000081">
    <property type="protein sequence ID" value="KAJ7688168.1"/>
    <property type="molecule type" value="Genomic_DNA"/>
</dbReference>
<sequence>MAEVAEPLFEAVWKHIVLSWTRKYRLHVDLDRLTVPGSQHGYNYSGKLGQGVASWEGFLPGSDRVILDTHPYFVFDQRPNDGLIATSDDRASTGGGWPKHT</sequence>
<gene>
    <name evidence="1" type="ORF">B0H17DRAFT_1332231</name>
</gene>
<dbReference type="Proteomes" id="UP001221757">
    <property type="component" value="Unassembled WGS sequence"/>
</dbReference>
<dbReference type="SUPFAM" id="SSF51445">
    <property type="entry name" value="(Trans)glycosidases"/>
    <property type="match status" value="1"/>
</dbReference>